<evidence type="ECO:0000256" key="1">
    <source>
        <dbReference type="ARBA" id="ARBA00017902"/>
    </source>
</evidence>
<dbReference type="InterPro" id="IPR020309">
    <property type="entry name" value="Smim-14"/>
</dbReference>
<proteinExistence type="predicted"/>
<dbReference type="GO" id="GO:0005783">
    <property type="term" value="C:endoplasmic reticulum"/>
    <property type="evidence" value="ECO:0007669"/>
    <property type="project" value="TreeGrafter"/>
</dbReference>
<organism evidence="3">
    <name type="scientific">Timema bartmani</name>
    <dbReference type="NCBI Taxonomy" id="61472"/>
    <lineage>
        <taxon>Eukaryota</taxon>
        <taxon>Metazoa</taxon>
        <taxon>Ecdysozoa</taxon>
        <taxon>Arthropoda</taxon>
        <taxon>Hexapoda</taxon>
        <taxon>Insecta</taxon>
        <taxon>Pterygota</taxon>
        <taxon>Neoptera</taxon>
        <taxon>Polyneoptera</taxon>
        <taxon>Phasmatodea</taxon>
        <taxon>Timematodea</taxon>
        <taxon>Timematoidea</taxon>
        <taxon>Timematidae</taxon>
        <taxon>Timema</taxon>
    </lineage>
</organism>
<keyword evidence="2" id="KW-0472">Membrane</keyword>
<accession>A0A7R9I4V3</accession>
<name>A0A7R9I4V3_9NEOP</name>
<feature type="transmembrane region" description="Helical" evidence="2">
    <location>
        <begin position="71"/>
        <end position="89"/>
    </location>
</feature>
<keyword evidence="2" id="KW-0812">Transmembrane</keyword>
<sequence length="160" mass="17989">MSDDGFDPCECTWSHEMAMRRLLSLSEPVEISRNSPSSCFTIFDNASTLIIDPTGWRLPGSLPGPQNESNGFMMMAMCWMALALAIFFLRPNTLRAIDDSKPRNNGPVCTLASRYISPLLQQKRVKHNLDYGSHAWPKRCSPYTSTGNKLNKLMVDTSRL</sequence>
<evidence type="ECO:0000313" key="3">
    <source>
        <dbReference type="EMBL" id="CAD7445577.1"/>
    </source>
</evidence>
<gene>
    <name evidence="3" type="ORF">TBIB3V08_LOCUS7928</name>
</gene>
<reference evidence="3" key="1">
    <citation type="submission" date="2020-11" db="EMBL/GenBank/DDBJ databases">
        <authorList>
            <person name="Tran Van P."/>
        </authorList>
    </citation>
    <scope>NUCLEOTIDE SEQUENCE</scope>
</reference>
<keyword evidence="2" id="KW-1133">Transmembrane helix</keyword>
<protein>
    <recommendedName>
        <fullName evidence="1">Small integral membrane protein 14</fullName>
    </recommendedName>
</protein>
<dbReference type="PANTHER" id="PTHR31019">
    <property type="entry name" value="SMALL INTEGRAL MEMBRANE PROTEIN 14"/>
    <property type="match status" value="1"/>
</dbReference>
<dbReference type="AlphaFoldDB" id="A0A7R9I4V3"/>
<evidence type="ECO:0000256" key="2">
    <source>
        <dbReference type="SAM" id="Phobius"/>
    </source>
</evidence>
<dbReference type="Pfam" id="PF11027">
    <property type="entry name" value="DUF2615"/>
    <property type="match status" value="1"/>
</dbReference>
<dbReference type="EMBL" id="OD567385">
    <property type="protein sequence ID" value="CAD7445577.1"/>
    <property type="molecule type" value="Genomic_DNA"/>
</dbReference>
<dbReference type="PANTHER" id="PTHR31019:SF1">
    <property type="entry name" value="SMALL INTEGRAL MEMBRANE PROTEIN 14"/>
    <property type="match status" value="1"/>
</dbReference>